<feature type="active site" evidence="5">
    <location>
        <position position="33"/>
    </location>
</feature>
<dbReference type="Gene3D" id="2.10.109.10">
    <property type="entry name" value="Umud Fragment, subunit A"/>
    <property type="match status" value="1"/>
</dbReference>
<keyword evidence="2" id="KW-0378">Hydrolase</keyword>
<dbReference type="GO" id="GO:0006465">
    <property type="term" value="P:signal peptide processing"/>
    <property type="evidence" value="ECO:0007669"/>
    <property type="project" value="InterPro"/>
</dbReference>
<reference evidence="8 9" key="1">
    <citation type="submission" date="2021-01" db="EMBL/GenBank/DDBJ databases">
        <title>Whole genome shotgun sequence of Planobispora siamensis NBRC 107568.</title>
        <authorList>
            <person name="Komaki H."/>
            <person name="Tamura T."/>
        </authorList>
    </citation>
    <scope>NUCLEOTIDE SEQUENCE [LARGE SCALE GENOMIC DNA]</scope>
    <source>
        <strain evidence="8 9">NBRC 107568</strain>
    </source>
</reference>
<evidence type="ECO:0000313" key="8">
    <source>
        <dbReference type="EMBL" id="GIH95206.1"/>
    </source>
</evidence>
<keyword evidence="3" id="KW-0472">Membrane</keyword>
<dbReference type="InterPro" id="IPR000223">
    <property type="entry name" value="Pept_S26A_signal_pept_1"/>
</dbReference>
<comment type="subcellular location">
    <subcellularLocation>
        <location evidence="1">Cell membrane</location>
        <topology evidence="1">Single-pass type II membrane protein</topology>
    </subcellularLocation>
</comment>
<organism evidence="8 9">
    <name type="scientific">Planobispora siamensis</name>
    <dbReference type="NCBI Taxonomy" id="936338"/>
    <lineage>
        <taxon>Bacteria</taxon>
        <taxon>Bacillati</taxon>
        <taxon>Actinomycetota</taxon>
        <taxon>Actinomycetes</taxon>
        <taxon>Streptosporangiales</taxon>
        <taxon>Streptosporangiaceae</taxon>
        <taxon>Planobispora</taxon>
    </lineage>
</organism>
<evidence type="ECO:0000256" key="3">
    <source>
        <dbReference type="ARBA" id="ARBA00023136"/>
    </source>
</evidence>
<evidence type="ECO:0000256" key="5">
    <source>
        <dbReference type="PIRSR" id="PIRSR600223-1"/>
    </source>
</evidence>
<feature type="active site" evidence="5">
    <location>
        <position position="83"/>
    </location>
</feature>
<dbReference type="GO" id="GO:0005886">
    <property type="term" value="C:plasma membrane"/>
    <property type="evidence" value="ECO:0007669"/>
    <property type="project" value="UniProtKB-SubCell"/>
</dbReference>
<dbReference type="Pfam" id="PF10502">
    <property type="entry name" value="Peptidase_S26"/>
    <property type="match status" value="2"/>
</dbReference>
<dbReference type="GO" id="GO:0004252">
    <property type="term" value="F:serine-type endopeptidase activity"/>
    <property type="evidence" value="ECO:0007669"/>
    <property type="project" value="InterPro"/>
</dbReference>
<comment type="caution">
    <text evidence="8">The sequence shown here is derived from an EMBL/GenBank/DDBJ whole genome shotgun (WGS) entry which is preliminary data.</text>
</comment>
<evidence type="ECO:0000256" key="1">
    <source>
        <dbReference type="ARBA" id="ARBA00004401"/>
    </source>
</evidence>
<dbReference type="EMBL" id="BOOJ01000051">
    <property type="protein sequence ID" value="GIH95206.1"/>
    <property type="molecule type" value="Genomic_DNA"/>
</dbReference>
<evidence type="ECO:0000256" key="6">
    <source>
        <dbReference type="SAM" id="MobiDB-lite"/>
    </source>
</evidence>
<dbReference type="Proteomes" id="UP000619788">
    <property type="component" value="Unassembled WGS sequence"/>
</dbReference>
<gene>
    <name evidence="8" type="ORF">Psi01_58360</name>
</gene>
<name>A0A8J3WPT0_9ACTN</name>
<feature type="region of interest" description="Disordered" evidence="6">
    <location>
        <begin position="146"/>
        <end position="169"/>
    </location>
</feature>
<dbReference type="RefSeq" id="WP_204067292.1">
    <property type="nucleotide sequence ID" value="NZ_BOOJ01000051.1"/>
</dbReference>
<dbReference type="SUPFAM" id="SSF51306">
    <property type="entry name" value="LexA/Signal peptidase"/>
    <property type="match status" value="1"/>
</dbReference>
<dbReference type="InterPro" id="IPR036286">
    <property type="entry name" value="LexA/Signal_pep-like_sf"/>
</dbReference>
<dbReference type="PRINTS" id="PR00727">
    <property type="entry name" value="LEADERPTASE"/>
</dbReference>
<evidence type="ECO:0000256" key="2">
    <source>
        <dbReference type="ARBA" id="ARBA00022801"/>
    </source>
</evidence>
<feature type="compositionally biased region" description="Low complexity" evidence="6">
    <location>
        <begin position="156"/>
        <end position="169"/>
    </location>
</feature>
<evidence type="ECO:0000256" key="4">
    <source>
        <dbReference type="ARBA" id="ARBA00038445"/>
    </source>
</evidence>
<evidence type="ECO:0000313" key="9">
    <source>
        <dbReference type="Proteomes" id="UP000619788"/>
    </source>
</evidence>
<dbReference type="AlphaFoldDB" id="A0A8J3WPT0"/>
<dbReference type="PANTHER" id="PTHR12383:SF16">
    <property type="entry name" value="MITOCHONDRIAL INNER MEMBRANE PROTEASE SUBUNIT 1"/>
    <property type="match status" value="1"/>
</dbReference>
<feature type="domain" description="Peptidase S26" evidence="7">
    <location>
        <begin position="12"/>
        <end position="93"/>
    </location>
</feature>
<accession>A0A8J3WPT0</accession>
<evidence type="ECO:0000259" key="7">
    <source>
        <dbReference type="Pfam" id="PF10502"/>
    </source>
</evidence>
<dbReference type="InterPro" id="IPR019533">
    <property type="entry name" value="Peptidase_S26"/>
</dbReference>
<dbReference type="PANTHER" id="PTHR12383">
    <property type="entry name" value="PROTEASE FAMILY S26 MITOCHONDRIAL INNER MEMBRANE PROTEASE-RELATED"/>
    <property type="match status" value="1"/>
</dbReference>
<protein>
    <recommendedName>
        <fullName evidence="7">Peptidase S26 domain-containing protein</fullName>
    </recommendedName>
</protein>
<comment type="similarity">
    <text evidence="4">Belongs to the peptidase S26 family. IMP1 subfamily.</text>
</comment>
<proteinExistence type="inferred from homology"/>
<keyword evidence="9" id="KW-1185">Reference proteome</keyword>
<dbReference type="InterPro" id="IPR052064">
    <property type="entry name" value="Mito_IMP1_subunit"/>
</dbReference>
<feature type="domain" description="Peptidase S26" evidence="7">
    <location>
        <begin position="98"/>
        <end position="141"/>
    </location>
</feature>
<sequence>MTGVLLLVPLVAGAATLLWARRNFLVAHIRGESMHPAHRSGDKVLVRRLPPGRIRPGDVVVADVMVAGPWPGVPGPAPGRVVKRVAAVPGDPVPASVPRRADENSVPDECFILFGDNSRFSLDSRHFGYVPAVAMIGKVVRPLVPAGARPGRRLSRSSSPPSGSPGSAP</sequence>
<dbReference type="CDD" id="cd06530">
    <property type="entry name" value="S26_SPase_I"/>
    <property type="match status" value="1"/>
</dbReference>